<evidence type="ECO:0000256" key="1">
    <source>
        <dbReference type="SAM" id="MobiDB-lite"/>
    </source>
</evidence>
<organism evidence="2 3">
    <name type="scientific">Halobium palmae</name>
    <dbReference type="NCBI Taxonomy" id="1776492"/>
    <lineage>
        <taxon>Archaea</taxon>
        <taxon>Methanobacteriati</taxon>
        <taxon>Methanobacteriota</taxon>
        <taxon>Stenosarchaea group</taxon>
        <taxon>Halobacteria</taxon>
        <taxon>Halobacteriales</taxon>
        <taxon>Haloferacaceae</taxon>
        <taxon>Halobium</taxon>
    </lineage>
</organism>
<reference evidence="2 3" key="1">
    <citation type="journal article" date="2019" name="Int. J. Syst. Evol. Microbiol.">
        <title>The Global Catalogue of Microorganisms (GCM) 10K type strain sequencing project: providing services to taxonomists for standard genome sequencing and annotation.</title>
        <authorList>
            <consortium name="The Broad Institute Genomics Platform"/>
            <consortium name="The Broad Institute Genome Sequencing Center for Infectious Disease"/>
            <person name="Wu L."/>
            <person name="Ma J."/>
        </authorList>
    </citation>
    <scope>NUCLEOTIDE SEQUENCE [LARGE SCALE GENOMIC DNA]</scope>
    <source>
        <strain evidence="2 3">NBRC 111368</strain>
    </source>
</reference>
<dbReference type="SUPFAM" id="SSF52540">
    <property type="entry name" value="P-loop containing nucleoside triphosphate hydrolases"/>
    <property type="match status" value="1"/>
</dbReference>
<proteinExistence type="predicted"/>
<feature type="compositionally biased region" description="Polar residues" evidence="1">
    <location>
        <begin position="1338"/>
        <end position="1347"/>
    </location>
</feature>
<dbReference type="EMBL" id="JBHSWU010000020">
    <property type="protein sequence ID" value="MFC6723483.1"/>
    <property type="molecule type" value="Genomic_DNA"/>
</dbReference>
<dbReference type="Gene3D" id="3.40.50.300">
    <property type="entry name" value="P-loop containing nucleotide triphosphate hydrolases"/>
    <property type="match status" value="2"/>
</dbReference>
<sequence>MREYLRVTPTSESLPVTEIPQVLASLHKLTTTASPSLAQKLNPLHSTRPLHFEFLALSEGADEPVEFYYGADEHLDTLAKRLQSIYPSTFDIERVEVDLASKLIQPAEYTQEEFVDRLNEDGIHYEFASDEQPDPPAGPAGERSTDESVPNKTDSVADGGTAPASNEQYLIEHEDGAIALAAPDTLSADQPLTTLAKPTVTSNGTVLARPALETVSPVGVQWYGNATREEDWMTVLTPFAEDATDSLTTPDQPGDSLASLVDHLIEAEHPIAFQVVFQRKPDWTSDAEVRKENLIDGRDTFFQELVGPLLETNAQPSDRSERQLSEPVKQRVERITAKTPKRTFTANVRALAVPVDDDAAEDLDARMEALRPVFDPLDGPFYGIEGQRLRNKGFRQATKEKHARKVLTRLVNRDLDTGRGEKRPELVLNGNELAHFIIAPSSKQLTVEGTRGTRAEQQSRNPLPRPHQDLMRQFREGMAIGHALDENGEPEKQPTALPPSVLPTHYGRFGTTGSGKSKALINDILSLYENTDGPVILIDPKGDGMSQNYMRAHARRFGTTDLEENVVHFPMPDVLPGFSFFDLEPSMENGRRREDAVQRKADHYEEILKLVMGTDRYERATVAPTLIKTLIKALFDEEHGRENGMYRESTDYFAHRQLEHIVDQLWEAGPPNENLAEAPRSSDEEVVRTIRRQLQLDPNTFANVMGGVGNRLAYISQDTHLRQIFNNTENQFDFRDVLDENTVILFDLGDLRDEAARIMTGVILTNLDDALKERKRDLKQYPDDYVTNLLVDEAASVVVSDIMNDLLEKGRSFRLSVGLSMQFPEQMEAEGGRKVYLNALNNIGSSLVGKINVDRELAQAMAHEEMDPVDFANRIRSLPRGEWIASLPSPTFGETGPYPFSVKPLPIPAGHPESESPMDDREEDRFENSLSAIHEWANDEFGVPETGIASSERSPEAVQEILGTTNQDLDQALAKTIRIIQLRNGVRDENGWVAVEDVDAELRACFERVDSDPPDYNVLADIRERSRLLDVDLDAAADELLVHLTDVGETAAAPDTGDTRASGNEAHDAVLLEIEAALTTLGFRVTILTQDGNERPDAKATHPDLDETFAIEAETTTPENPVKVLTNLKKAQDAGNIPLFVVRPGETDIYWAERVEQILSPPVQQLANGETRFYTHDGHITFSGGATEQGGVTAVRPTAGETDSRRTVWTREDDELVLRDGDGTEYTRLSTLADVSKDRVPAIYSYDHAADEYVVYEQGEQHVYSSKDAFETDWVRIKKPFVPEAELLTPDYGSESYAIVILPNEDEPVVYTDGETHSVETLFETVTSSGDGGVADQKSGTAQQTEASPIDDIVDDPDAVIERFADLHLNEDTESTVAAGDVYKRYEQWAKRNDIEPDTKSWFARRLSNHVTFKRTTQRENGDPVRYYEGLALDHHGSVDE</sequence>
<protein>
    <submittedName>
        <fullName evidence="2">Conjugal transfer protein</fullName>
    </submittedName>
</protein>
<dbReference type="PANTHER" id="PTHR30121">
    <property type="entry name" value="UNCHARACTERIZED PROTEIN YJGR-RELATED"/>
    <property type="match status" value="1"/>
</dbReference>
<evidence type="ECO:0000313" key="2">
    <source>
        <dbReference type="EMBL" id="MFC6723483.1"/>
    </source>
</evidence>
<dbReference type="Proteomes" id="UP001596328">
    <property type="component" value="Unassembled WGS sequence"/>
</dbReference>
<feature type="region of interest" description="Disordered" evidence="1">
    <location>
        <begin position="1328"/>
        <end position="1347"/>
    </location>
</feature>
<name>A0ABD5RWT6_9EURY</name>
<comment type="caution">
    <text evidence="2">The sequence shown here is derived from an EMBL/GenBank/DDBJ whole genome shotgun (WGS) entry which is preliminary data.</text>
</comment>
<feature type="region of interest" description="Disordered" evidence="1">
    <location>
        <begin position="444"/>
        <end position="467"/>
    </location>
</feature>
<feature type="region of interest" description="Disordered" evidence="1">
    <location>
        <begin position="127"/>
        <end position="163"/>
    </location>
</feature>
<dbReference type="InterPro" id="IPR027417">
    <property type="entry name" value="P-loop_NTPase"/>
</dbReference>
<dbReference type="InterPro" id="IPR051162">
    <property type="entry name" value="T4SS_component"/>
</dbReference>
<dbReference type="PANTHER" id="PTHR30121:SF6">
    <property type="entry name" value="SLR6007 PROTEIN"/>
    <property type="match status" value="1"/>
</dbReference>
<keyword evidence="3" id="KW-1185">Reference proteome</keyword>
<evidence type="ECO:0000313" key="3">
    <source>
        <dbReference type="Proteomes" id="UP001596328"/>
    </source>
</evidence>
<gene>
    <name evidence="2" type="ORF">ACFQE1_03580</name>
</gene>
<accession>A0ABD5RWT6</accession>